<feature type="transmembrane region" description="Helical" evidence="16">
    <location>
        <begin position="20"/>
        <end position="47"/>
    </location>
</feature>
<keyword evidence="14 16" id="KW-0012">Acyltransferase</keyword>
<keyword evidence="12 16" id="KW-0443">Lipid metabolism</keyword>
<comment type="similarity">
    <text evidence="4 16">Belongs to the diacylglycerol acyltransferase family.</text>
</comment>
<dbReference type="GO" id="GO:0005789">
    <property type="term" value="C:endoplasmic reticulum membrane"/>
    <property type="evidence" value="ECO:0007669"/>
    <property type="project" value="UniProtKB-SubCell"/>
</dbReference>
<evidence type="ECO:0000313" key="18">
    <source>
        <dbReference type="Proteomes" id="UP000094801"/>
    </source>
</evidence>
<evidence type="ECO:0000256" key="6">
    <source>
        <dbReference type="ARBA" id="ARBA00022516"/>
    </source>
</evidence>
<feature type="non-terminal residue" evidence="17">
    <location>
        <position position="1"/>
    </location>
</feature>
<evidence type="ECO:0000256" key="2">
    <source>
        <dbReference type="ARBA" id="ARBA00004771"/>
    </source>
</evidence>
<comment type="pathway">
    <text evidence="2 16">Glycerolipid metabolism; triacylglycerol biosynthesis.</text>
</comment>
<comment type="function">
    <text evidence="16">Catalyzes the terminal and only committed step in triacylglycerol synthesis by using diacylglycerol and fatty acyl CoA as substrates.</text>
</comment>
<dbReference type="STRING" id="983967.A0A1E4T2Q3"/>
<accession>A0A1E4T2Q3</accession>
<dbReference type="EC" id="2.3.1.20" evidence="5 16"/>
<keyword evidence="6 16" id="KW-0444">Lipid biosynthesis</keyword>
<evidence type="ECO:0000256" key="11">
    <source>
        <dbReference type="ARBA" id="ARBA00022989"/>
    </source>
</evidence>
<evidence type="ECO:0000313" key="17">
    <source>
        <dbReference type="EMBL" id="ODV86011.1"/>
    </source>
</evidence>
<evidence type="ECO:0000256" key="9">
    <source>
        <dbReference type="ARBA" id="ARBA00022798"/>
    </source>
</evidence>
<name>A0A1E4T2Q3_9ASCO</name>
<evidence type="ECO:0000256" key="7">
    <source>
        <dbReference type="ARBA" id="ARBA00022679"/>
    </source>
</evidence>
<dbReference type="CDD" id="cd07987">
    <property type="entry name" value="LPLAT_MGAT-like"/>
    <property type="match status" value="1"/>
</dbReference>
<dbReference type="PANTHER" id="PTHR12317">
    <property type="entry name" value="DIACYLGLYCEROL O-ACYLTRANSFERASE"/>
    <property type="match status" value="1"/>
</dbReference>
<reference evidence="18" key="1">
    <citation type="submission" date="2016-04" db="EMBL/GenBank/DDBJ databases">
        <title>Comparative genomics of biotechnologically important yeasts.</title>
        <authorList>
            <consortium name="DOE Joint Genome Institute"/>
            <person name="Riley R."/>
            <person name="Haridas S."/>
            <person name="Wolfe K.H."/>
            <person name="Lopes M.R."/>
            <person name="Hittinger C.T."/>
            <person name="Goker M."/>
            <person name="Salamov A."/>
            <person name="Wisecaver J."/>
            <person name="Long T.M."/>
            <person name="Aerts A.L."/>
            <person name="Barry K."/>
            <person name="Choi C."/>
            <person name="Clum A."/>
            <person name="Coughlan A.Y."/>
            <person name="Deshpande S."/>
            <person name="Douglass A.P."/>
            <person name="Hanson S.J."/>
            <person name="Klenk H.-P."/>
            <person name="Labutti K."/>
            <person name="Lapidus A."/>
            <person name="Lindquist E."/>
            <person name="Lipzen A."/>
            <person name="Meier-Kolthoff J.P."/>
            <person name="Ohm R.A."/>
            <person name="Otillar R.P."/>
            <person name="Pangilinan J."/>
            <person name="Peng Y."/>
            <person name="Rokas A."/>
            <person name="Rosa C.A."/>
            <person name="Scheuner C."/>
            <person name="Sibirny A.A."/>
            <person name="Slot J.C."/>
            <person name="Stielow J.B."/>
            <person name="Sun H."/>
            <person name="Kurtzman C.P."/>
            <person name="Blackwell M."/>
            <person name="Grigoriev I.V."/>
            <person name="Jeffries T.W."/>
        </authorList>
    </citation>
    <scope>NUCLEOTIDE SEQUENCE [LARGE SCALE GENOMIC DNA]</scope>
    <source>
        <strain evidence="18">NRRL YB-2248</strain>
    </source>
</reference>
<dbReference type="OrthoDB" id="264532at2759"/>
<dbReference type="EMBL" id="KV453851">
    <property type="protein sequence ID" value="ODV86011.1"/>
    <property type="molecule type" value="Genomic_DNA"/>
</dbReference>
<feature type="non-terminal residue" evidence="17">
    <location>
        <position position="384"/>
    </location>
</feature>
<keyword evidence="13 16" id="KW-0472">Membrane</keyword>
<evidence type="ECO:0000256" key="14">
    <source>
        <dbReference type="ARBA" id="ARBA00023315"/>
    </source>
</evidence>
<gene>
    <name evidence="17" type="ORF">CANARDRAFT_186522</name>
</gene>
<evidence type="ECO:0000256" key="12">
    <source>
        <dbReference type="ARBA" id="ARBA00023098"/>
    </source>
</evidence>
<comment type="pathway">
    <text evidence="3">Lipid metabolism.</text>
</comment>
<keyword evidence="8 16" id="KW-0812">Transmembrane</keyword>
<comment type="caution">
    <text evidence="16">Lacks conserved residue(s) required for the propagation of feature annotation.</text>
</comment>
<comment type="subcellular location">
    <subcellularLocation>
        <location evidence="1 16">Endoplasmic reticulum membrane</location>
        <topology evidence="1 16">Multi-pass membrane protein</topology>
    </subcellularLocation>
</comment>
<dbReference type="UniPathway" id="UPA00282"/>
<dbReference type="GO" id="GO:0004144">
    <property type="term" value="F:diacylglycerol O-acyltransferase activity"/>
    <property type="evidence" value="ECO:0007669"/>
    <property type="project" value="UniProtKB-UniRule"/>
</dbReference>
<evidence type="ECO:0000256" key="4">
    <source>
        <dbReference type="ARBA" id="ARBA00005420"/>
    </source>
</evidence>
<dbReference type="InterPro" id="IPR007130">
    <property type="entry name" value="DAGAT"/>
</dbReference>
<keyword evidence="10 16" id="KW-0256">Endoplasmic reticulum</keyword>
<dbReference type="AlphaFoldDB" id="A0A1E4T2Q3"/>
<evidence type="ECO:0000256" key="1">
    <source>
        <dbReference type="ARBA" id="ARBA00004477"/>
    </source>
</evidence>
<comment type="catalytic activity">
    <reaction evidence="15 16">
        <text>an acyl-CoA + a 1,2-diacyl-sn-glycerol = a triacyl-sn-glycerol + CoA</text>
        <dbReference type="Rhea" id="RHEA:10868"/>
        <dbReference type="ChEBI" id="CHEBI:17815"/>
        <dbReference type="ChEBI" id="CHEBI:57287"/>
        <dbReference type="ChEBI" id="CHEBI:58342"/>
        <dbReference type="ChEBI" id="CHEBI:64615"/>
        <dbReference type="EC" id="2.3.1.20"/>
    </reaction>
</comment>
<dbReference type="GO" id="GO:0019432">
    <property type="term" value="P:triglyceride biosynthetic process"/>
    <property type="evidence" value="ECO:0007669"/>
    <property type="project" value="UniProtKB-UniRule"/>
</dbReference>
<evidence type="ECO:0000256" key="13">
    <source>
        <dbReference type="ARBA" id="ARBA00023136"/>
    </source>
</evidence>
<evidence type="ECO:0000256" key="5">
    <source>
        <dbReference type="ARBA" id="ARBA00013244"/>
    </source>
</evidence>
<keyword evidence="7" id="KW-0808">Transferase</keyword>
<keyword evidence="11 16" id="KW-1133">Transmembrane helix</keyword>
<sequence>PLRQRLQTFALFLHTSSVILLPFLYFFLWCFPIFWPFLLIYTFGFYLNDRSPSNGNAPARFSPWLRNCSIFEYFSTYFPVTLHKTADLKPTFVTAEVEAQDYAIHPILRTILPSILLKLLESFRLVSKTTIIKKKQVRQGPRYIFGYHPHGIIAMGVTAGFTMECAGFSKMFPGITTFVTTLVNQFHLPFYRDYLMALGITAVTRKNLRALINQDMSVVIVVGGASESLLAKPGLNSIVLKKRKGFVKLALEMVDDICLVPVYAFGENNIYDVYYTNDGDGPPLSQTRKNDGYIKRVLKGGQLWLKKNAGFTLPIIMSRGIFNYDFGLLPYRRPIDVVFGSPISVKRLNGHSPGDPVSEDEINHYHTLYVNALQTLFDDHKAQF</sequence>
<keyword evidence="18" id="KW-1185">Reference proteome</keyword>
<evidence type="ECO:0000256" key="10">
    <source>
        <dbReference type="ARBA" id="ARBA00022824"/>
    </source>
</evidence>
<dbReference type="GO" id="GO:0006071">
    <property type="term" value="P:glycerol metabolic process"/>
    <property type="evidence" value="ECO:0007669"/>
    <property type="project" value="UniProtKB-UniRule"/>
</dbReference>
<protein>
    <recommendedName>
        <fullName evidence="5 16">Diacylglycerol O-acyltransferase</fullName>
        <ecNumber evidence="5 16">2.3.1.20</ecNumber>
    </recommendedName>
</protein>
<dbReference type="Pfam" id="PF03982">
    <property type="entry name" value="DAGAT"/>
    <property type="match status" value="2"/>
</dbReference>
<evidence type="ECO:0000256" key="8">
    <source>
        <dbReference type="ARBA" id="ARBA00022692"/>
    </source>
</evidence>
<dbReference type="PANTHER" id="PTHR12317:SF0">
    <property type="entry name" value="ACYLTRANSFERASE"/>
    <property type="match status" value="1"/>
</dbReference>
<evidence type="ECO:0000256" key="3">
    <source>
        <dbReference type="ARBA" id="ARBA00005189"/>
    </source>
</evidence>
<evidence type="ECO:0000256" key="15">
    <source>
        <dbReference type="ARBA" id="ARBA00048109"/>
    </source>
</evidence>
<evidence type="ECO:0000256" key="16">
    <source>
        <dbReference type="RuleBase" id="RU367023"/>
    </source>
</evidence>
<proteinExistence type="inferred from homology"/>
<organism evidence="17 18">
    <name type="scientific">[Candida] arabinofermentans NRRL YB-2248</name>
    <dbReference type="NCBI Taxonomy" id="983967"/>
    <lineage>
        <taxon>Eukaryota</taxon>
        <taxon>Fungi</taxon>
        <taxon>Dikarya</taxon>
        <taxon>Ascomycota</taxon>
        <taxon>Saccharomycotina</taxon>
        <taxon>Pichiomycetes</taxon>
        <taxon>Pichiales</taxon>
        <taxon>Pichiaceae</taxon>
        <taxon>Ogataea</taxon>
        <taxon>Ogataea/Candida clade</taxon>
    </lineage>
</organism>
<dbReference type="Proteomes" id="UP000094801">
    <property type="component" value="Unassembled WGS sequence"/>
</dbReference>
<keyword evidence="9" id="KW-0319">Glycerol metabolism</keyword>